<evidence type="ECO:0000313" key="1">
    <source>
        <dbReference type="EMBL" id="KAK3798242.1"/>
    </source>
</evidence>
<accession>A0AAE1E8V8</accession>
<proteinExistence type="predicted"/>
<sequence>MPRLMSSAKANGAHHRSTRWLTVCQVAVNSGKAACMRWLVDQDAGEKGIDDDDERWDQEPTNLNLTNLVNMSKELTSSAHVKPVTPGVRALSTGDEN</sequence>
<dbReference type="EMBL" id="JAWDGP010000700">
    <property type="protein sequence ID" value="KAK3798242.1"/>
    <property type="molecule type" value="Genomic_DNA"/>
</dbReference>
<gene>
    <name evidence="1" type="ORF">RRG08_017157</name>
</gene>
<comment type="caution">
    <text evidence="1">The sequence shown here is derived from an EMBL/GenBank/DDBJ whole genome shotgun (WGS) entry which is preliminary data.</text>
</comment>
<keyword evidence="2" id="KW-1185">Reference proteome</keyword>
<dbReference type="Proteomes" id="UP001283361">
    <property type="component" value="Unassembled WGS sequence"/>
</dbReference>
<evidence type="ECO:0000313" key="2">
    <source>
        <dbReference type="Proteomes" id="UP001283361"/>
    </source>
</evidence>
<dbReference type="AlphaFoldDB" id="A0AAE1E8V8"/>
<name>A0AAE1E8V8_9GAST</name>
<organism evidence="1 2">
    <name type="scientific">Elysia crispata</name>
    <name type="common">lettuce slug</name>
    <dbReference type="NCBI Taxonomy" id="231223"/>
    <lineage>
        <taxon>Eukaryota</taxon>
        <taxon>Metazoa</taxon>
        <taxon>Spiralia</taxon>
        <taxon>Lophotrochozoa</taxon>
        <taxon>Mollusca</taxon>
        <taxon>Gastropoda</taxon>
        <taxon>Heterobranchia</taxon>
        <taxon>Euthyneura</taxon>
        <taxon>Panpulmonata</taxon>
        <taxon>Sacoglossa</taxon>
        <taxon>Placobranchoidea</taxon>
        <taxon>Plakobranchidae</taxon>
        <taxon>Elysia</taxon>
    </lineage>
</organism>
<reference evidence="1" key="1">
    <citation type="journal article" date="2023" name="G3 (Bethesda)">
        <title>A reference genome for the long-term kleptoplast-retaining sea slug Elysia crispata morphotype clarki.</title>
        <authorList>
            <person name="Eastman K.E."/>
            <person name="Pendleton A.L."/>
            <person name="Shaikh M.A."/>
            <person name="Suttiyut T."/>
            <person name="Ogas R."/>
            <person name="Tomko P."/>
            <person name="Gavelis G."/>
            <person name="Widhalm J.R."/>
            <person name="Wisecaver J.H."/>
        </authorList>
    </citation>
    <scope>NUCLEOTIDE SEQUENCE</scope>
    <source>
        <strain evidence="1">ECLA1</strain>
    </source>
</reference>
<protein>
    <submittedName>
        <fullName evidence="1">Uncharacterized protein</fullName>
    </submittedName>
</protein>